<reference evidence="2 3" key="1">
    <citation type="journal article" date="2019" name="Int. J. Syst. Evol. Microbiol.">
        <title>The Global Catalogue of Microorganisms (GCM) 10K type strain sequencing project: providing services to taxonomists for standard genome sequencing and annotation.</title>
        <authorList>
            <consortium name="The Broad Institute Genomics Platform"/>
            <consortium name="The Broad Institute Genome Sequencing Center for Infectious Disease"/>
            <person name="Wu L."/>
            <person name="Ma J."/>
        </authorList>
    </citation>
    <scope>NUCLEOTIDE SEQUENCE [LARGE SCALE GENOMIC DNA]</scope>
    <source>
        <strain evidence="2 3">JCM 14545</strain>
    </source>
</reference>
<comment type="caution">
    <text evidence="2">The sequence shown here is derived from an EMBL/GenBank/DDBJ whole genome shotgun (WGS) entry which is preliminary data.</text>
</comment>
<evidence type="ECO:0000313" key="2">
    <source>
        <dbReference type="EMBL" id="GAA1979515.1"/>
    </source>
</evidence>
<dbReference type="Proteomes" id="UP001501116">
    <property type="component" value="Unassembled WGS sequence"/>
</dbReference>
<dbReference type="Gene3D" id="1.10.150.130">
    <property type="match status" value="1"/>
</dbReference>
<keyword evidence="3" id="KW-1185">Reference proteome</keyword>
<dbReference type="EMBL" id="BAAANN010000031">
    <property type="protein sequence ID" value="GAA1979515.1"/>
    <property type="molecule type" value="Genomic_DNA"/>
</dbReference>
<accession>A0ABN2S3S8</accession>
<evidence type="ECO:0000313" key="3">
    <source>
        <dbReference type="Proteomes" id="UP001501116"/>
    </source>
</evidence>
<evidence type="ECO:0000256" key="1">
    <source>
        <dbReference type="ARBA" id="ARBA00023125"/>
    </source>
</evidence>
<organism evidence="2 3">
    <name type="scientific">Amycolatopsis minnesotensis</name>
    <dbReference type="NCBI Taxonomy" id="337894"/>
    <lineage>
        <taxon>Bacteria</taxon>
        <taxon>Bacillati</taxon>
        <taxon>Actinomycetota</taxon>
        <taxon>Actinomycetes</taxon>
        <taxon>Pseudonocardiales</taxon>
        <taxon>Pseudonocardiaceae</taxon>
        <taxon>Amycolatopsis</taxon>
    </lineage>
</organism>
<protein>
    <submittedName>
        <fullName evidence="2">Uncharacterized protein</fullName>
    </submittedName>
</protein>
<gene>
    <name evidence="2" type="ORF">GCM10009754_64760</name>
</gene>
<proteinExistence type="predicted"/>
<keyword evidence="1" id="KW-0238">DNA-binding</keyword>
<dbReference type="InterPro" id="IPR010998">
    <property type="entry name" value="Integrase_recombinase_N"/>
</dbReference>
<name>A0ABN2S3S8_9PSEU</name>
<sequence length="172" mass="19192">MIPSSRASYAATSRLLPLTEAPFAEASEKAAEEWGVEQEALIRRNLWLDPRDGETRFEIFVEESLDAVSSRLEGNMVAKYRSLLDNHLLPQWGVAAGWDLQRYVGIKKWDSELHEDYAESTVATISTFMTAAVRARKIPANPCHGVRVTSGEYEFDKFVASPVQILAGSRCA</sequence>